<sequence length="244" mass="27592">MQFPQKGHSGMSLTQDQHRRWVSSFFNSKVKEFDFCLRSVIECCDQSMHRFRGGQQGNEQTESKIVYAFSAFSNTVQTLKDAGSTFLNPKITWRDIEVLRHGKFIWLSRNAATHDGNPVISAWSDGRYFVPNDIHRFGPAGDLIEIPAPTVDAGQFCLEFAQDFSAFLATRLSSLRPVEGPKPNIAEIQQFLHSPVVPDFVRQLFDKQKVEIERVLAQVKTDPVGDAVASLRAITTFREARLNT</sequence>
<comment type="caution">
    <text evidence="1">The sequence shown here is derived from an EMBL/GenBank/DDBJ whole genome shotgun (WGS) entry which is preliminary data.</text>
</comment>
<gene>
    <name evidence="1" type="ORF">ACFPTO_01805</name>
</gene>
<evidence type="ECO:0000313" key="1">
    <source>
        <dbReference type="EMBL" id="MFC5427550.1"/>
    </source>
</evidence>
<reference evidence="2" key="1">
    <citation type="journal article" date="2019" name="Int. J. Syst. Evol. Microbiol.">
        <title>The Global Catalogue of Microorganisms (GCM) 10K type strain sequencing project: providing services to taxonomists for standard genome sequencing and annotation.</title>
        <authorList>
            <consortium name="The Broad Institute Genomics Platform"/>
            <consortium name="The Broad Institute Genome Sequencing Center for Infectious Disease"/>
            <person name="Wu L."/>
            <person name="Ma J."/>
        </authorList>
    </citation>
    <scope>NUCLEOTIDE SEQUENCE [LARGE SCALE GENOMIC DNA]</scope>
    <source>
        <strain evidence="2">CCUG 56042</strain>
    </source>
</reference>
<protein>
    <submittedName>
        <fullName evidence="1">Uncharacterized protein</fullName>
    </submittedName>
</protein>
<organism evidence="1 2">
    <name type="scientific">Paraburkholderia denitrificans</name>
    <dbReference type="NCBI Taxonomy" id="694025"/>
    <lineage>
        <taxon>Bacteria</taxon>
        <taxon>Pseudomonadati</taxon>
        <taxon>Pseudomonadota</taxon>
        <taxon>Betaproteobacteria</taxon>
        <taxon>Burkholderiales</taxon>
        <taxon>Burkholderiaceae</taxon>
        <taxon>Paraburkholderia</taxon>
    </lineage>
</organism>
<dbReference type="EMBL" id="JBHSMP010000006">
    <property type="protein sequence ID" value="MFC5427550.1"/>
    <property type="molecule type" value="Genomic_DNA"/>
</dbReference>
<name>A0ABW0J3G9_9BURK</name>
<dbReference type="Proteomes" id="UP001596103">
    <property type="component" value="Unassembled WGS sequence"/>
</dbReference>
<evidence type="ECO:0000313" key="2">
    <source>
        <dbReference type="Proteomes" id="UP001596103"/>
    </source>
</evidence>
<accession>A0ABW0J3G9</accession>
<proteinExistence type="predicted"/>
<keyword evidence="2" id="KW-1185">Reference proteome</keyword>
<dbReference type="RefSeq" id="WP_377709041.1">
    <property type="nucleotide sequence ID" value="NZ_JBHSMP010000006.1"/>
</dbReference>